<dbReference type="InterPro" id="IPR009051">
    <property type="entry name" value="Helical_ferredxn"/>
</dbReference>
<dbReference type="PROSITE" id="PS00198">
    <property type="entry name" value="4FE4S_FER_1"/>
    <property type="match status" value="1"/>
</dbReference>
<keyword evidence="4" id="KW-0408">Iron</keyword>
<dbReference type="Pfam" id="PF02754">
    <property type="entry name" value="CCG"/>
    <property type="match status" value="2"/>
</dbReference>
<dbReference type="EMBL" id="LNQE01000964">
    <property type="protein sequence ID" value="KUG22469.1"/>
    <property type="molecule type" value="Genomic_DNA"/>
</dbReference>
<evidence type="ECO:0000256" key="2">
    <source>
        <dbReference type="ARBA" id="ARBA00022723"/>
    </source>
</evidence>
<evidence type="ECO:0000256" key="5">
    <source>
        <dbReference type="ARBA" id="ARBA00023014"/>
    </source>
</evidence>
<feature type="domain" description="Cysteine-rich" evidence="6">
    <location>
        <begin position="264"/>
        <end position="351"/>
    </location>
</feature>
<organism evidence="8">
    <name type="scientific">hydrocarbon metagenome</name>
    <dbReference type="NCBI Taxonomy" id="938273"/>
    <lineage>
        <taxon>unclassified sequences</taxon>
        <taxon>metagenomes</taxon>
        <taxon>ecological metagenomes</taxon>
    </lineage>
</organism>
<sequence>MSQTVTPYLEMSQAIVDAGGEALKKCYQCGTCTGTCPWTPITHFNIRKLVRFGQLGIDGIEEYMWGCSTCKFCVDRCPRGVELIDVVTAIRNVYSGGGMLPQSLRAFIGSMSARGNPWSGDQAKRNDWAKENYPVYSKDTEYLFWTCCTVCYDPRNVKLAKATAEVLNLGGLNWGMPSVDVNCCGESVRKVGDLELFEKLRQNNLNYFKTNNVDKIITVSPHCLATFKKEYGEDYEVLHLSQLIDRLIKEGKLTPKKDFGGLKVTYHDPCYLGRHSGVYDAPRDILKAIPGIDFVEMGRNREQSMCCGGGGGGLWMEKLKGERLSDLRIEEAMTTGATVLATSCPYCITMFEDSSRTLNVDEQIKIKDVTELFLESLGVNMEELMAGATDLNFTCKAD</sequence>
<feature type="domain" description="Cysteine-rich" evidence="6">
    <location>
        <begin position="143"/>
        <end position="228"/>
    </location>
</feature>
<dbReference type="GO" id="GO:0046872">
    <property type="term" value="F:metal ion binding"/>
    <property type="evidence" value="ECO:0007669"/>
    <property type="project" value="UniProtKB-KW"/>
</dbReference>
<name>A0A0W8FNH8_9ZZZZ</name>
<comment type="caution">
    <text evidence="8">The sequence shown here is derived from an EMBL/GenBank/DDBJ whole genome shotgun (WGS) entry which is preliminary data.</text>
</comment>
<feature type="domain" description="4Fe-4S ferredoxin-type" evidence="7">
    <location>
        <begin position="23"/>
        <end position="81"/>
    </location>
</feature>
<dbReference type="PANTHER" id="PTHR43255">
    <property type="entry name" value="IRON-SULFUR-BINDING OXIDOREDUCTASE FADF-RELATED-RELATED"/>
    <property type="match status" value="1"/>
</dbReference>
<accession>A0A0W8FNH8</accession>
<keyword evidence="2" id="KW-0479">Metal-binding</keyword>
<protein>
    <submittedName>
        <fullName evidence="8">Fe-s oxidoreductase</fullName>
    </submittedName>
</protein>
<evidence type="ECO:0000256" key="1">
    <source>
        <dbReference type="ARBA" id="ARBA00022485"/>
    </source>
</evidence>
<gene>
    <name evidence="8" type="ORF">ASZ90_007752</name>
</gene>
<dbReference type="SUPFAM" id="SSF46548">
    <property type="entry name" value="alpha-helical ferredoxin"/>
    <property type="match status" value="1"/>
</dbReference>
<keyword evidence="5" id="KW-0411">Iron-sulfur</keyword>
<dbReference type="Pfam" id="PF13183">
    <property type="entry name" value="Fer4_8"/>
    <property type="match status" value="1"/>
</dbReference>
<evidence type="ECO:0000256" key="4">
    <source>
        <dbReference type="ARBA" id="ARBA00023004"/>
    </source>
</evidence>
<reference evidence="8" key="1">
    <citation type="journal article" date="2015" name="Proc. Natl. Acad. Sci. U.S.A.">
        <title>Networks of energetic and metabolic interactions define dynamics in microbial communities.</title>
        <authorList>
            <person name="Embree M."/>
            <person name="Liu J.K."/>
            <person name="Al-Bassam M.M."/>
            <person name="Zengler K."/>
        </authorList>
    </citation>
    <scope>NUCLEOTIDE SEQUENCE</scope>
</reference>
<evidence type="ECO:0000256" key="3">
    <source>
        <dbReference type="ARBA" id="ARBA00023002"/>
    </source>
</evidence>
<dbReference type="InterPro" id="IPR017896">
    <property type="entry name" value="4Fe4S_Fe-S-bd"/>
</dbReference>
<dbReference type="AlphaFoldDB" id="A0A0W8FNH8"/>
<dbReference type="PANTHER" id="PTHR43255:SF1">
    <property type="entry name" value="IRON-SULFUR-BINDING OXIDOREDUCTASE FADF-RELATED"/>
    <property type="match status" value="1"/>
</dbReference>
<dbReference type="GO" id="GO:0005886">
    <property type="term" value="C:plasma membrane"/>
    <property type="evidence" value="ECO:0007669"/>
    <property type="project" value="TreeGrafter"/>
</dbReference>
<dbReference type="GO" id="GO:0051539">
    <property type="term" value="F:4 iron, 4 sulfur cluster binding"/>
    <property type="evidence" value="ECO:0007669"/>
    <property type="project" value="UniProtKB-KW"/>
</dbReference>
<keyword evidence="3" id="KW-0560">Oxidoreductase</keyword>
<dbReference type="InterPro" id="IPR051460">
    <property type="entry name" value="HdrC_iron-sulfur_subunit"/>
</dbReference>
<dbReference type="Gene3D" id="1.10.1060.10">
    <property type="entry name" value="Alpha-helical ferredoxin"/>
    <property type="match status" value="1"/>
</dbReference>
<dbReference type="GO" id="GO:0016491">
    <property type="term" value="F:oxidoreductase activity"/>
    <property type="evidence" value="ECO:0007669"/>
    <property type="project" value="UniProtKB-KW"/>
</dbReference>
<evidence type="ECO:0000313" key="8">
    <source>
        <dbReference type="EMBL" id="KUG22469.1"/>
    </source>
</evidence>
<dbReference type="InterPro" id="IPR004017">
    <property type="entry name" value="Cys_rich_dom"/>
</dbReference>
<evidence type="ECO:0000259" key="7">
    <source>
        <dbReference type="Pfam" id="PF13183"/>
    </source>
</evidence>
<dbReference type="InterPro" id="IPR017900">
    <property type="entry name" value="4Fe4S_Fe_S_CS"/>
</dbReference>
<evidence type="ECO:0000259" key="6">
    <source>
        <dbReference type="Pfam" id="PF02754"/>
    </source>
</evidence>
<proteinExistence type="predicted"/>
<keyword evidence="1" id="KW-0004">4Fe-4S</keyword>